<sequence length="103" mass="11674">MRELPRGGAEFGDVTQAQLGRDTGIDRSDVTAVLVHLEERELVAREVDPSHRRRKIVSITTKGRRALINLDEVLDEIQEELLAPLTAVQREQLHRIMLRIAEG</sequence>
<dbReference type="PANTHER" id="PTHR33164:SF95">
    <property type="entry name" value="TRANSCRIPTIONAL REGULATOR"/>
    <property type="match status" value="1"/>
</dbReference>
<feature type="domain" description="HTH marR-type" evidence="1">
    <location>
        <begin position="1"/>
        <end position="102"/>
    </location>
</feature>
<accession>A0A7X8TIA6</accession>
<evidence type="ECO:0000313" key="3">
    <source>
        <dbReference type="Proteomes" id="UP000523139"/>
    </source>
</evidence>
<dbReference type="Pfam" id="PF12802">
    <property type="entry name" value="MarR_2"/>
    <property type="match status" value="1"/>
</dbReference>
<evidence type="ECO:0000313" key="2">
    <source>
        <dbReference type="EMBL" id="NLS08837.1"/>
    </source>
</evidence>
<dbReference type="InterPro" id="IPR036390">
    <property type="entry name" value="WH_DNA-bd_sf"/>
</dbReference>
<dbReference type="Gene3D" id="1.10.10.10">
    <property type="entry name" value="Winged helix-like DNA-binding domain superfamily/Winged helix DNA-binding domain"/>
    <property type="match status" value="1"/>
</dbReference>
<dbReference type="GO" id="GO:0006950">
    <property type="term" value="P:response to stress"/>
    <property type="evidence" value="ECO:0007669"/>
    <property type="project" value="TreeGrafter"/>
</dbReference>
<gene>
    <name evidence="2" type="ORF">HGQ17_02220</name>
</gene>
<dbReference type="InterPro" id="IPR000835">
    <property type="entry name" value="HTH_MarR-typ"/>
</dbReference>
<dbReference type="InterPro" id="IPR039422">
    <property type="entry name" value="MarR/SlyA-like"/>
</dbReference>
<dbReference type="SUPFAM" id="SSF46785">
    <property type="entry name" value="Winged helix' DNA-binding domain"/>
    <property type="match status" value="1"/>
</dbReference>
<comment type="caution">
    <text evidence="2">The sequence shown here is derived from an EMBL/GenBank/DDBJ whole genome shotgun (WGS) entry which is preliminary data.</text>
</comment>
<dbReference type="Proteomes" id="UP000523139">
    <property type="component" value="Unassembled WGS sequence"/>
</dbReference>
<dbReference type="RefSeq" id="WP_168886470.1">
    <property type="nucleotide sequence ID" value="NZ_JABAHY010000001.1"/>
</dbReference>
<name>A0A7X8TIA6_9MICC</name>
<dbReference type="SMART" id="SM00347">
    <property type="entry name" value="HTH_MARR"/>
    <property type="match status" value="1"/>
</dbReference>
<dbReference type="PROSITE" id="PS50995">
    <property type="entry name" value="HTH_MARR_2"/>
    <property type="match status" value="1"/>
</dbReference>
<reference evidence="2 3" key="1">
    <citation type="submission" date="2020-04" db="EMBL/GenBank/DDBJ databases">
        <title>Nesterenkonia sp. nov., isolated from marine sediment.</title>
        <authorList>
            <person name="Zhang G."/>
        </authorList>
    </citation>
    <scope>NUCLEOTIDE SEQUENCE [LARGE SCALE GENOMIC DNA]</scope>
    <source>
        <strain evidence="2 3">MY13</strain>
    </source>
</reference>
<dbReference type="PANTHER" id="PTHR33164">
    <property type="entry name" value="TRANSCRIPTIONAL REGULATOR, MARR FAMILY"/>
    <property type="match status" value="1"/>
</dbReference>
<proteinExistence type="predicted"/>
<dbReference type="EMBL" id="JABAHY010000001">
    <property type="protein sequence ID" value="NLS08837.1"/>
    <property type="molecule type" value="Genomic_DNA"/>
</dbReference>
<dbReference type="PRINTS" id="PR00598">
    <property type="entry name" value="HTHMARR"/>
</dbReference>
<protein>
    <submittedName>
        <fullName evidence="2">MarR family transcriptional regulator</fullName>
    </submittedName>
</protein>
<dbReference type="InterPro" id="IPR036388">
    <property type="entry name" value="WH-like_DNA-bd_sf"/>
</dbReference>
<organism evidence="2 3">
    <name type="scientific">Nesterenkonia sedimenti</name>
    <dbReference type="NCBI Taxonomy" id="1463632"/>
    <lineage>
        <taxon>Bacteria</taxon>
        <taxon>Bacillati</taxon>
        <taxon>Actinomycetota</taxon>
        <taxon>Actinomycetes</taxon>
        <taxon>Micrococcales</taxon>
        <taxon>Micrococcaceae</taxon>
        <taxon>Nesterenkonia</taxon>
    </lineage>
</organism>
<keyword evidence="3" id="KW-1185">Reference proteome</keyword>
<evidence type="ECO:0000259" key="1">
    <source>
        <dbReference type="PROSITE" id="PS50995"/>
    </source>
</evidence>
<dbReference type="GO" id="GO:0003700">
    <property type="term" value="F:DNA-binding transcription factor activity"/>
    <property type="evidence" value="ECO:0007669"/>
    <property type="project" value="InterPro"/>
</dbReference>
<dbReference type="AlphaFoldDB" id="A0A7X8TIA6"/>